<evidence type="ECO:0000313" key="1">
    <source>
        <dbReference type="EMBL" id="QDV24776.1"/>
    </source>
</evidence>
<accession>A0A518G868</accession>
<organism evidence="1 2">
    <name type="scientific">Aureliella helgolandensis</name>
    <dbReference type="NCBI Taxonomy" id="2527968"/>
    <lineage>
        <taxon>Bacteria</taxon>
        <taxon>Pseudomonadati</taxon>
        <taxon>Planctomycetota</taxon>
        <taxon>Planctomycetia</taxon>
        <taxon>Pirellulales</taxon>
        <taxon>Pirellulaceae</taxon>
        <taxon>Aureliella</taxon>
    </lineage>
</organism>
<sequence>MDLYMVESVVRESCWKLAVCSQSFDPCVSCCSTKFHLVVRRYCAPNEYSLRCNSCLFSTSILTAHVVDLMWHHIVPVEVVNVLDAVKPGMYSEGFAERYCLHVEQPNRHVHLGIMSVVASYRSQYAPEAWKRPNRC</sequence>
<dbReference type="EMBL" id="CP036298">
    <property type="protein sequence ID" value="QDV24776.1"/>
    <property type="molecule type" value="Genomic_DNA"/>
</dbReference>
<proteinExistence type="predicted"/>
<dbReference type="Proteomes" id="UP000318017">
    <property type="component" value="Chromosome"/>
</dbReference>
<keyword evidence="2" id="KW-1185">Reference proteome</keyword>
<gene>
    <name evidence="1" type="ORF">Q31a_30980</name>
</gene>
<protein>
    <submittedName>
        <fullName evidence="1">Uncharacterized protein</fullName>
    </submittedName>
</protein>
<evidence type="ECO:0000313" key="2">
    <source>
        <dbReference type="Proteomes" id="UP000318017"/>
    </source>
</evidence>
<name>A0A518G868_9BACT</name>
<dbReference type="KEGG" id="ahel:Q31a_30980"/>
<dbReference type="AlphaFoldDB" id="A0A518G868"/>
<reference evidence="1 2" key="1">
    <citation type="submission" date="2019-02" db="EMBL/GenBank/DDBJ databases">
        <title>Deep-cultivation of Planctomycetes and their phenomic and genomic characterization uncovers novel biology.</title>
        <authorList>
            <person name="Wiegand S."/>
            <person name="Jogler M."/>
            <person name="Boedeker C."/>
            <person name="Pinto D."/>
            <person name="Vollmers J."/>
            <person name="Rivas-Marin E."/>
            <person name="Kohn T."/>
            <person name="Peeters S.H."/>
            <person name="Heuer A."/>
            <person name="Rast P."/>
            <person name="Oberbeckmann S."/>
            <person name="Bunk B."/>
            <person name="Jeske O."/>
            <person name="Meyerdierks A."/>
            <person name="Storesund J.E."/>
            <person name="Kallscheuer N."/>
            <person name="Luecker S."/>
            <person name="Lage O.M."/>
            <person name="Pohl T."/>
            <person name="Merkel B.J."/>
            <person name="Hornburger P."/>
            <person name="Mueller R.-W."/>
            <person name="Bruemmer F."/>
            <person name="Labrenz M."/>
            <person name="Spormann A.M."/>
            <person name="Op den Camp H."/>
            <person name="Overmann J."/>
            <person name="Amann R."/>
            <person name="Jetten M.S.M."/>
            <person name="Mascher T."/>
            <person name="Medema M.H."/>
            <person name="Devos D.P."/>
            <person name="Kaster A.-K."/>
            <person name="Ovreas L."/>
            <person name="Rohde M."/>
            <person name="Galperin M.Y."/>
            <person name="Jogler C."/>
        </authorList>
    </citation>
    <scope>NUCLEOTIDE SEQUENCE [LARGE SCALE GENOMIC DNA]</scope>
    <source>
        <strain evidence="1 2">Q31a</strain>
    </source>
</reference>